<dbReference type="Proteomes" id="UP000238274">
    <property type="component" value="Unassembled WGS sequence"/>
</dbReference>
<name>A0A2S4V5Q1_9BASI</name>
<dbReference type="AlphaFoldDB" id="A0A2S4V5Q1"/>
<dbReference type="PANTHER" id="PTHR33324:SF2">
    <property type="entry name" value="MYB_SANT-LIKE DNA-BINDING DOMAIN-CONTAINING PROTEIN"/>
    <property type="match status" value="1"/>
</dbReference>
<reference evidence="2 3" key="1">
    <citation type="submission" date="2017-12" db="EMBL/GenBank/DDBJ databases">
        <title>Gene loss provides genomic basis for host adaptation in cereal stripe rust fungi.</title>
        <authorList>
            <person name="Xia C."/>
        </authorList>
    </citation>
    <scope>NUCLEOTIDE SEQUENCE [LARGE SCALE GENOMIC DNA]</scope>
    <source>
        <strain evidence="2 3">93TX-2</strain>
    </source>
</reference>
<evidence type="ECO:0000256" key="1">
    <source>
        <dbReference type="SAM" id="MobiDB-lite"/>
    </source>
</evidence>
<organism evidence="2 3">
    <name type="scientific">Puccinia striiformis</name>
    <dbReference type="NCBI Taxonomy" id="27350"/>
    <lineage>
        <taxon>Eukaryota</taxon>
        <taxon>Fungi</taxon>
        <taxon>Dikarya</taxon>
        <taxon>Basidiomycota</taxon>
        <taxon>Pucciniomycotina</taxon>
        <taxon>Pucciniomycetes</taxon>
        <taxon>Pucciniales</taxon>
        <taxon>Pucciniaceae</taxon>
        <taxon>Puccinia</taxon>
    </lineage>
</organism>
<evidence type="ECO:0000313" key="3">
    <source>
        <dbReference type="Proteomes" id="UP000238274"/>
    </source>
</evidence>
<sequence>MPPQKSKASQKTSAAAAKKKGNTPAKSPAVSSRKKPISWEKDGVNKDGVVGFSSMQILLDWLTTEGNFERWRGDIQGGLTKEALAAEIITIYAENGIHHRNNKDVRSKIQELQDSYSKACDWLRNTGEGIRDEDIANGTHNIRDGILKRCKYYDHLDEVMGSRAFTNPQDTVDSTLPGVPDLFNPPPSSDEDDDLPDRLKHKSPACNRHQSTTHLTSPPSLTWRMSPILYCLQRILPSLPRELPKAMGNRAKGVSKFSSVSMANDALADHGRLLSCTPAGMPSALEKAIQDSCEFRHQALKAKQDRDKAKLTSEENREAKRLKLDERRMAIEEGDANVRKVQAETEQVHARIGFMKELKEAGFADSAIAGFLEQQFGKDLGTKPTIVSVLPQKLAGCLK</sequence>
<feature type="region of interest" description="Disordered" evidence="1">
    <location>
        <begin position="164"/>
        <end position="218"/>
    </location>
</feature>
<gene>
    <name evidence="2" type="ORF">PSHT_11070</name>
</gene>
<dbReference type="PANTHER" id="PTHR33324">
    <property type="entry name" value="EXPRESSED PROTEIN"/>
    <property type="match status" value="1"/>
</dbReference>
<dbReference type="VEuPathDB" id="FungiDB:PSHT_11070"/>
<dbReference type="OrthoDB" id="2506530at2759"/>
<protein>
    <submittedName>
        <fullName evidence="2">Uncharacterized protein</fullName>
    </submittedName>
</protein>
<reference evidence="3" key="2">
    <citation type="journal article" date="2018" name="BMC Genomics">
        <title>Genomic insights into host adaptation between the wheat stripe rust pathogen (Puccinia striiformis f. sp. tritici) and the barley stripe rust pathogen (Puccinia striiformis f. sp. hordei).</title>
        <authorList>
            <person name="Xia C."/>
            <person name="Wang M."/>
            <person name="Yin C."/>
            <person name="Cornejo O.E."/>
            <person name="Hulbert S.H."/>
            <person name="Chen X."/>
        </authorList>
    </citation>
    <scope>NUCLEOTIDE SEQUENCE [LARGE SCALE GENOMIC DNA]</scope>
    <source>
        <strain evidence="3">93TX-2</strain>
    </source>
</reference>
<accession>A0A2S4V5Q1</accession>
<keyword evidence="3" id="KW-1185">Reference proteome</keyword>
<dbReference type="VEuPathDB" id="FungiDB:PSTT_02186"/>
<reference evidence="3" key="3">
    <citation type="journal article" date="2018" name="Mol. Plant Microbe Interact.">
        <title>Genome sequence resources for the wheat stripe rust pathogen (Puccinia striiformis f. sp. tritici) and the barley stripe rust pathogen (Puccinia striiformis f. sp. hordei).</title>
        <authorList>
            <person name="Xia C."/>
            <person name="Wang M."/>
            <person name="Yin C."/>
            <person name="Cornejo O.E."/>
            <person name="Hulbert S.H."/>
            <person name="Chen X."/>
        </authorList>
    </citation>
    <scope>NUCLEOTIDE SEQUENCE [LARGE SCALE GENOMIC DNA]</scope>
    <source>
        <strain evidence="3">93TX-2</strain>
    </source>
</reference>
<evidence type="ECO:0000313" key="2">
    <source>
        <dbReference type="EMBL" id="POW04841.1"/>
    </source>
</evidence>
<feature type="region of interest" description="Disordered" evidence="1">
    <location>
        <begin position="1"/>
        <end position="40"/>
    </location>
</feature>
<proteinExistence type="predicted"/>
<dbReference type="EMBL" id="PKSM01000179">
    <property type="protein sequence ID" value="POW04841.1"/>
    <property type="molecule type" value="Genomic_DNA"/>
</dbReference>
<feature type="compositionally biased region" description="Polar residues" evidence="1">
    <location>
        <begin position="164"/>
        <end position="174"/>
    </location>
</feature>
<comment type="caution">
    <text evidence="2">The sequence shown here is derived from an EMBL/GenBank/DDBJ whole genome shotgun (WGS) entry which is preliminary data.</text>
</comment>
<feature type="compositionally biased region" description="Low complexity" evidence="1">
    <location>
        <begin position="1"/>
        <end position="16"/>
    </location>
</feature>